<keyword evidence="2" id="KW-0488">Methylation</keyword>
<gene>
    <name evidence="6" type="ORF">BaRGS_00022367</name>
</gene>
<dbReference type="PANTHER" id="PTHR43804">
    <property type="entry name" value="LD18447P"/>
    <property type="match status" value="1"/>
</dbReference>
<evidence type="ECO:0000256" key="4">
    <source>
        <dbReference type="SAM" id="Coils"/>
    </source>
</evidence>
<dbReference type="GO" id="GO:0006412">
    <property type="term" value="P:translation"/>
    <property type="evidence" value="ECO:0007669"/>
    <property type="project" value="UniProtKB-KW"/>
</dbReference>
<dbReference type="PROSITE" id="PS00745">
    <property type="entry name" value="RF_PROK_I"/>
    <property type="match status" value="1"/>
</dbReference>
<organism evidence="6 7">
    <name type="scientific">Batillaria attramentaria</name>
    <dbReference type="NCBI Taxonomy" id="370345"/>
    <lineage>
        <taxon>Eukaryota</taxon>
        <taxon>Metazoa</taxon>
        <taxon>Spiralia</taxon>
        <taxon>Lophotrochozoa</taxon>
        <taxon>Mollusca</taxon>
        <taxon>Gastropoda</taxon>
        <taxon>Caenogastropoda</taxon>
        <taxon>Sorbeoconcha</taxon>
        <taxon>Cerithioidea</taxon>
        <taxon>Batillariidae</taxon>
        <taxon>Batillaria</taxon>
    </lineage>
</organism>
<evidence type="ECO:0000259" key="5">
    <source>
        <dbReference type="PROSITE" id="PS00745"/>
    </source>
</evidence>
<dbReference type="Proteomes" id="UP001519460">
    <property type="component" value="Unassembled WGS sequence"/>
</dbReference>
<evidence type="ECO:0000313" key="6">
    <source>
        <dbReference type="EMBL" id="KAK7486443.1"/>
    </source>
</evidence>
<protein>
    <recommendedName>
        <fullName evidence="5">Prokaryotic-type class I peptide chain release factors domain-containing protein</fullName>
    </recommendedName>
</protein>
<feature type="coiled-coil region" evidence="4">
    <location>
        <begin position="423"/>
        <end position="450"/>
    </location>
</feature>
<dbReference type="EMBL" id="JACVVK020000179">
    <property type="protein sequence ID" value="KAK7486443.1"/>
    <property type="molecule type" value="Genomic_DNA"/>
</dbReference>
<dbReference type="InterPro" id="IPR005139">
    <property type="entry name" value="PCRF"/>
</dbReference>
<dbReference type="SUPFAM" id="SSF75620">
    <property type="entry name" value="Release factor"/>
    <property type="match status" value="1"/>
</dbReference>
<dbReference type="FunFam" id="3.30.160.20:FF:000004">
    <property type="entry name" value="Peptide chain release factor 1"/>
    <property type="match status" value="1"/>
</dbReference>
<dbReference type="SMART" id="SM00937">
    <property type="entry name" value="PCRF"/>
    <property type="match status" value="1"/>
</dbReference>
<comment type="caution">
    <text evidence="6">The sequence shown here is derived from an EMBL/GenBank/DDBJ whole genome shotgun (WGS) entry which is preliminary data.</text>
</comment>
<evidence type="ECO:0000256" key="1">
    <source>
        <dbReference type="ARBA" id="ARBA00010835"/>
    </source>
</evidence>
<dbReference type="InterPro" id="IPR000352">
    <property type="entry name" value="Pep_chain_release_fac_I"/>
</dbReference>
<evidence type="ECO:0000256" key="3">
    <source>
        <dbReference type="ARBA" id="ARBA00022917"/>
    </source>
</evidence>
<keyword evidence="7" id="KW-1185">Reference proteome</keyword>
<dbReference type="AlphaFoldDB" id="A0ABD0KGS5"/>
<accession>A0ABD0KGS5</accession>
<dbReference type="Gene3D" id="6.10.140.1950">
    <property type="match status" value="1"/>
</dbReference>
<dbReference type="Gene3D" id="3.30.160.20">
    <property type="match status" value="1"/>
</dbReference>
<dbReference type="Pfam" id="PF00472">
    <property type="entry name" value="RF-1"/>
    <property type="match status" value="1"/>
</dbReference>
<name>A0ABD0KGS5_9CAEN</name>
<dbReference type="InterPro" id="IPR045853">
    <property type="entry name" value="Pep_chain_release_fac_I_sf"/>
</dbReference>
<keyword evidence="4" id="KW-0175">Coiled coil</keyword>
<sequence>MPLLLQVPLLFTTVYLLVISFSHLIIFLSSQRLLGAYDLRNLYLKAKRYNRWTDAEFELVLLRLLKDLLLVAVFVLQHSLMATKRWKELLANTFQITASERLLYNLATSLALTTLMNNWVSTPELLLWEVNTRDNFDLRLVFNVLHGVCWCLIILQCMVMDPLELVGIKQLLYYHEHKRPPMSYKSFELQKFYKHMRHSGATCLWIIMWVHPVMTADRLLLALLLTFYLKRRHRVTNVDYVFAKDYYLYGMQETRTYGLLLSTVLVHRARSGVLRLSYADILVRQLGDIMCGNLMLRAVMPVRGVRTLKLCGHSKPLYGITPHHSGSRPVCYKSVMRVLSQIRPLHSLQQFSYANVDYQRYLESLLEEHHHMTAVRSSGGSVDQGHFLFLETASGLVERLRTKYAELADLQSMASGDGEKELQALAKLEMEDTQQQIDELEEQLVEVLVGPAPADKNDIMLEVSAGVGGQEAMLFTAEMFNMYAGYASYKGWTFTPVDCEKSDLGGVRRASALITGIDVYKHLKLEAGVHRVQRVPKTEKSGRIHTSTMTVAVLPQPTQIDISVNPKDLHIDTFRSGGAGGQHVNTTESAVRITHKPTGVVAECQQERSQIRNKEVAMKTLLARLYQKQVQEQEAAIRSKRKVQVGSAGRSEKIRTYNYSQDRITDHRGPVTLYNVTAFLSGEELLDDLLETLMTEARLELLHALVAEFVENQKQQ</sequence>
<comment type="similarity">
    <text evidence="1">Belongs to the prokaryotic/mitochondrial release factor family.</text>
</comment>
<dbReference type="Gene3D" id="3.30.70.1660">
    <property type="match status" value="1"/>
</dbReference>
<dbReference type="InterPro" id="IPR050057">
    <property type="entry name" value="Prokaryotic/Mito_RF"/>
</dbReference>
<dbReference type="PANTHER" id="PTHR43804:SF7">
    <property type="entry name" value="LD18447P"/>
    <property type="match status" value="1"/>
</dbReference>
<reference evidence="6 7" key="1">
    <citation type="journal article" date="2023" name="Sci. Data">
        <title>Genome assembly of the Korean intertidal mud-creeper Batillaria attramentaria.</title>
        <authorList>
            <person name="Patra A.K."/>
            <person name="Ho P.T."/>
            <person name="Jun S."/>
            <person name="Lee S.J."/>
            <person name="Kim Y."/>
            <person name="Won Y.J."/>
        </authorList>
    </citation>
    <scope>NUCLEOTIDE SEQUENCE [LARGE SCALE GENOMIC DNA]</scope>
    <source>
        <strain evidence="6">Wonlab-2016</strain>
    </source>
</reference>
<evidence type="ECO:0000256" key="2">
    <source>
        <dbReference type="ARBA" id="ARBA00022481"/>
    </source>
</evidence>
<evidence type="ECO:0000313" key="7">
    <source>
        <dbReference type="Proteomes" id="UP001519460"/>
    </source>
</evidence>
<proteinExistence type="inferred from homology"/>
<dbReference type="GO" id="GO:0005737">
    <property type="term" value="C:cytoplasm"/>
    <property type="evidence" value="ECO:0007669"/>
    <property type="project" value="UniProtKB-ARBA"/>
</dbReference>
<keyword evidence="3" id="KW-0648">Protein biosynthesis</keyword>
<dbReference type="Pfam" id="PF03462">
    <property type="entry name" value="PCRF"/>
    <property type="match status" value="1"/>
</dbReference>
<feature type="domain" description="Prokaryotic-type class I peptide chain release factors" evidence="5">
    <location>
        <begin position="575"/>
        <end position="591"/>
    </location>
</feature>